<evidence type="ECO:0000313" key="2">
    <source>
        <dbReference type="Proteomes" id="UP000270927"/>
    </source>
</evidence>
<name>A0A3N2QD02_9BACT</name>
<proteinExistence type="predicted"/>
<gene>
    <name evidence="1" type="ORF">EDM02_00990</name>
</gene>
<dbReference type="EMBL" id="RARA01000017">
    <property type="protein sequence ID" value="ROT47678.1"/>
    <property type="molecule type" value="Genomic_DNA"/>
</dbReference>
<protein>
    <submittedName>
        <fullName evidence="1">Uncharacterized protein</fullName>
    </submittedName>
</protein>
<organism evidence="1 2">
    <name type="scientific">Candidatus Cardinium hertigii</name>
    <dbReference type="NCBI Taxonomy" id="247481"/>
    <lineage>
        <taxon>Bacteria</taxon>
        <taxon>Pseudomonadati</taxon>
        <taxon>Bacteroidota</taxon>
        <taxon>Cytophagia</taxon>
        <taxon>Cytophagales</taxon>
        <taxon>Amoebophilaceae</taxon>
        <taxon>Candidatus Cardinium</taxon>
    </lineage>
</organism>
<reference evidence="1 2" key="1">
    <citation type="submission" date="2018-09" db="EMBL/GenBank/DDBJ databases">
        <title>Comparative Genomics of Wolbachia-Cardinium Dual Endosymbiosis in a Plant-Parasitic Nematode.</title>
        <authorList>
            <person name="Brown A.M.V."/>
            <person name="Wasala S.K."/>
            <person name="Howe D.K."/>
            <person name="Peetz A.B."/>
            <person name="Zasada I.A."/>
            <person name="Denver D.R."/>
        </authorList>
    </citation>
    <scope>NUCLEOTIDE SEQUENCE [LARGE SCALE GENOMIC DNA]</scope>
    <source>
        <strain evidence="1 2">Pp_1</strain>
    </source>
</reference>
<accession>A0A3N2QD02</accession>
<sequence>MNIQKKFKFLFTRGGTCHTERLLPELIDNHLLISDRQFSDHLRFMYLYTDLLAYYDTNNEKIHANIWRKFLEQDNTVIRSLILHTNIDTLKKNIHREILTLRLNRTGITENKYVVNILVIAQELIILLDYWYNNLSNEDSIRAKLDAIIHAEINTHISKIYKILQQSRTSHYPQSFVEFCTFLEQKCYNAPLWELRTDLIYNEVSGPDQNDEQAIDMIADFFDAIFNTIYQLKELSTRDYFDTLTTQDKEPHMALLIAFLQLLQYADAHLNNIPQRSLDHYYRHVLKFNNNPAIPDQAYIHFLLSPNNAFAFVPKGSRLVAKNPVNGEDILFKTNRNITINTAKISQINTLLFNKKFAKEGYKMIELSTITYNSEMLKKFPFQLFPTLENNTAKQEQPHQPLATMVSSPLLHLAEGMRTIHIKWKLTAESFQALINKNPNKTVSSIAFLEQLADRLNSMVHIQITTKAGWLSIPEEAVSLIFIHEVYVLHMTISLNLEIPAMDKLPVGQQEGTIHPDMPTISIGMREGATSLMGLYFLNDLVLERIDLKVSVAHYRGLILQNQLGLIDNSQIFEPFGPLAKIDSSFYIGSGEIFSKNLTSLKIHIKWEGIPTIAGGFKRYYDAYPTKVQNDDFKVNISYLNHQHWNPSAAQNRQYTPLFQVIKSNNGSERLDQFRTISDIDIAALGITKTNDPLDVSVYGPHTISGFLKLQLSVPEQAFGHAIYPNLASSILVKNAQKKKEEAAIVLHEPYTPRIKSITVDYEAEESIVLTTRPGEEEEKYLNGFFHISPFGYLKLFPSSLASPVTLLPLIEEEVSFIAFGIESLNSSSLSMHIAIGENSLNTDKEIPSPKWFYLFDNIWLPLEEAIIVDGTNGLSKSGIIIFDLPHFSNHATGNNTYMAPGLTWIKVQFRGEINALPPIIGVYIQAVAVTRIMDRNGVFSSPVLPEKAMQQLQQPIEGVELVVQPFKTFGGRPFENHQALYRRVSERLRHKNRAVSVWDYERIILEKFPEIFRVKCINHTVKNTTGPTTNLMHPGHITIVVIAKEGRGAVNRFPTVNKQLLAEIKTYIQSVSTPFIKCEIVNPVYEDVKVNVTVKFKPGHEKGLFLNVLQQDVRNFLSPWLCNASADIALGGDIPTSQVIDFINSRYYIEGIGNFSIFRYLGKAPNLKLDKVTNYNSYLCASYPWSVMVSAKNHKISVVDKFDAAIKLRHGSIGDMAIGEDFIIGPLDPTSATDPIKCIDEDILIPSLEEYCLITQKHLKTDHGN</sequence>
<evidence type="ECO:0000313" key="1">
    <source>
        <dbReference type="EMBL" id="ROT47678.1"/>
    </source>
</evidence>
<dbReference type="AlphaFoldDB" id="A0A3N2QD02"/>
<dbReference type="RefSeq" id="WP_123662345.1">
    <property type="nucleotide sequence ID" value="NZ_RARA01000017.1"/>
</dbReference>
<keyword evidence="2" id="KW-1185">Reference proteome</keyword>
<dbReference type="OrthoDB" id="9762853at2"/>
<dbReference type="Proteomes" id="UP000270927">
    <property type="component" value="Unassembled WGS sequence"/>
</dbReference>
<comment type="caution">
    <text evidence="1">The sequence shown here is derived from an EMBL/GenBank/DDBJ whole genome shotgun (WGS) entry which is preliminary data.</text>
</comment>